<comment type="caution">
    <text evidence="8">The sequence shown here is derived from an EMBL/GenBank/DDBJ whole genome shotgun (WGS) entry which is preliminary data.</text>
</comment>
<dbReference type="Pfam" id="PF12729">
    <property type="entry name" value="4HB_MCP_1"/>
    <property type="match status" value="1"/>
</dbReference>
<dbReference type="GO" id="GO:0006935">
    <property type="term" value="P:chemotaxis"/>
    <property type="evidence" value="ECO:0007669"/>
    <property type="project" value="InterPro"/>
</dbReference>
<dbReference type="CDD" id="cd06225">
    <property type="entry name" value="HAMP"/>
    <property type="match status" value="1"/>
</dbReference>
<evidence type="ECO:0000313" key="9">
    <source>
        <dbReference type="Proteomes" id="UP000587991"/>
    </source>
</evidence>
<dbReference type="SMART" id="SM00283">
    <property type="entry name" value="MA"/>
    <property type="match status" value="1"/>
</dbReference>
<evidence type="ECO:0000256" key="1">
    <source>
        <dbReference type="ARBA" id="ARBA00004370"/>
    </source>
</evidence>
<dbReference type="InterPro" id="IPR004090">
    <property type="entry name" value="Chemotax_Me-accpt_rcpt"/>
</dbReference>
<dbReference type="PRINTS" id="PR00260">
    <property type="entry name" value="CHEMTRNSDUCR"/>
</dbReference>
<keyword evidence="9" id="KW-1185">Reference proteome</keyword>
<feature type="transmembrane region" description="Helical" evidence="5">
    <location>
        <begin position="12"/>
        <end position="32"/>
    </location>
</feature>
<dbReference type="RefSeq" id="WP_168878015.1">
    <property type="nucleotide sequence ID" value="NZ_JABAIM010000003.1"/>
</dbReference>
<dbReference type="Pfam" id="PF00672">
    <property type="entry name" value="HAMP"/>
    <property type="match status" value="1"/>
</dbReference>
<dbReference type="InterPro" id="IPR004089">
    <property type="entry name" value="MCPsignal_dom"/>
</dbReference>
<evidence type="ECO:0000259" key="7">
    <source>
        <dbReference type="PROSITE" id="PS50885"/>
    </source>
</evidence>
<dbReference type="GO" id="GO:0007165">
    <property type="term" value="P:signal transduction"/>
    <property type="evidence" value="ECO:0007669"/>
    <property type="project" value="UniProtKB-KW"/>
</dbReference>
<dbReference type="EMBL" id="JABAIM010000003">
    <property type="protein sequence ID" value="NLR76356.1"/>
    <property type="molecule type" value="Genomic_DNA"/>
</dbReference>
<dbReference type="SUPFAM" id="SSF58104">
    <property type="entry name" value="Methyl-accepting chemotaxis protein (MCP) signaling domain"/>
    <property type="match status" value="1"/>
</dbReference>
<evidence type="ECO:0000259" key="6">
    <source>
        <dbReference type="PROSITE" id="PS50111"/>
    </source>
</evidence>
<dbReference type="PANTHER" id="PTHR32089:SF112">
    <property type="entry name" value="LYSOZYME-LIKE PROTEIN-RELATED"/>
    <property type="match status" value="1"/>
</dbReference>
<feature type="domain" description="HAMP" evidence="7">
    <location>
        <begin position="209"/>
        <end position="261"/>
    </location>
</feature>
<dbReference type="Gene3D" id="1.10.287.950">
    <property type="entry name" value="Methyl-accepting chemotaxis protein"/>
    <property type="match status" value="1"/>
</dbReference>
<dbReference type="InterPro" id="IPR024478">
    <property type="entry name" value="HlyB_4HB_MCP"/>
</dbReference>
<keyword evidence="5" id="KW-1133">Transmembrane helix</keyword>
<dbReference type="SMART" id="SM00304">
    <property type="entry name" value="HAMP"/>
    <property type="match status" value="1"/>
</dbReference>
<dbReference type="InterPro" id="IPR003660">
    <property type="entry name" value="HAMP_dom"/>
</dbReference>
<keyword evidence="2 4" id="KW-0807">Transducer</keyword>
<name>A0A847SG13_9NEIS</name>
<proteinExistence type="inferred from homology"/>
<dbReference type="Pfam" id="PF00015">
    <property type="entry name" value="MCPsignal"/>
    <property type="match status" value="1"/>
</dbReference>
<evidence type="ECO:0000313" key="8">
    <source>
        <dbReference type="EMBL" id="NLR76356.1"/>
    </source>
</evidence>
<dbReference type="Proteomes" id="UP000587991">
    <property type="component" value="Unassembled WGS sequence"/>
</dbReference>
<feature type="domain" description="Methyl-accepting transducer" evidence="6">
    <location>
        <begin position="266"/>
        <end position="502"/>
    </location>
</feature>
<protein>
    <submittedName>
        <fullName evidence="8">Methyl-accepting chemotaxis protein</fullName>
    </submittedName>
</protein>
<dbReference type="GO" id="GO:0016020">
    <property type="term" value="C:membrane"/>
    <property type="evidence" value="ECO:0007669"/>
    <property type="project" value="UniProtKB-SubCell"/>
</dbReference>
<organism evidence="8 9">
    <name type="scientific">Leeia aquatica</name>
    <dbReference type="NCBI Taxonomy" id="2725557"/>
    <lineage>
        <taxon>Bacteria</taxon>
        <taxon>Pseudomonadati</taxon>
        <taxon>Pseudomonadota</taxon>
        <taxon>Betaproteobacteria</taxon>
        <taxon>Neisseriales</taxon>
        <taxon>Leeiaceae</taxon>
        <taxon>Leeia</taxon>
    </lineage>
</organism>
<dbReference type="FunFam" id="1.10.287.950:FF:000001">
    <property type="entry name" value="Methyl-accepting chemotaxis sensory transducer"/>
    <property type="match status" value="1"/>
</dbReference>
<gene>
    <name evidence="8" type="ORF">HF682_14410</name>
</gene>
<comment type="subcellular location">
    <subcellularLocation>
        <location evidence="1">Membrane</location>
    </subcellularLocation>
</comment>
<keyword evidence="5" id="KW-0472">Membrane</keyword>
<sequence length="543" mass="58874">MLKRHIASRLYLLGGCLLLLIVLTGLVSLYNMRAINQDFASTYNDRVVPLKQLKVVADMYAVNIVDTTHKLRNGNLNATAAQQSIETARATIAKEWQAYRSTYLTPDEARLAGEADTLMKQADTSISQLLGLIRQNNAEAVAQYAAKNMYPVIDPVSGKISELIDLQLREAQRLYQDGEQQYQRTLTISIGLLLAAIAISLLLSRWIARSIVVPLRTAVHYAQTIAQGDLSALPPAAGQDETGLLLTSLGVMRQQLHALVEQISSLARQLNDQSRHMGESVNHAVSATDTLDEATSSIAAAVEQSATSIAVIKDNATHAREGVQATDSAARHALTRIGDMHLELERLSHSIQDSAQQVHTLAESSTEINGMVKVIASIAEQTNLLALNASIEAARAGEMGRGFAVVADEVRKLAEHTSTATSDITQVVSRITQQTGQTVERMQNNVRQVKATMETATTTREQLNAIGSHVQAALSSVSEITIALQEQVQANHLVAQDTERVADMSSTNHSTLLQASATSHALEQQSTALLQAVQRFQLSRTES</sequence>
<dbReference type="GO" id="GO:0004888">
    <property type="term" value="F:transmembrane signaling receptor activity"/>
    <property type="evidence" value="ECO:0007669"/>
    <property type="project" value="InterPro"/>
</dbReference>
<keyword evidence="5" id="KW-0812">Transmembrane</keyword>
<dbReference type="PROSITE" id="PS50111">
    <property type="entry name" value="CHEMOTAXIS_TRANSDUC_2"/>
    <property type="match status" value="1"/>
</dbReference>
<feature type="transmembrane region" description="Helical" evidence="5">
    <location>
        <begin position="186"/>
        <end position="208"/>
    </location>
</feature>
<evidence type="ECO:0000256" key="4">
    <source>
        <dbReference type="PROSITE-ProRule" id="PRU00284"/>
    </source>
</evidence>
<reference evidence="8 9" key="1">
    <citation type="submission" date="2020-04" db="EMBL/GenBank/DDBJ databases">
        <title>Draft genome of Leeia sp. IMCC25680.</title>
        <authorList>
            <person name="Song J."/>
            <person name="Cho J.-C."/>
        </authorList>
    </citation>
    <scope>NUCLEOTIDE SEQUENCE [LARGE SCALE GENOMIC DNA]</scope>
    <source>
        <strain evidence="8 9">IMCC25680</strain>
    </source>
</reference>
<dbReference type="Gene3D" id="6.10.340.10">
    <property type="match status" value="1"/>
</dbReference>
<evidence type="ECO:0000256" key="5">
    <source>
        <dbReference type="SAM" id="Phobius"/>
    </source>
</evidence>
<dbReference type="PANTHER" id="PTHR32089">
    <property type="entry name" value="METHYL-ACCEPTING CHEMOTAXIS PROTEIN MCPB"/>
    <property type="match status" value="1"/>
</dbReference>
<evidence type="ECO:0000256" key="2">
    <source>
        <dbReference type="ARBA" id="ARBA00023224"/>
    </source>
</evidence>
<evidence type="ECO:0000256" key="3">
    <source>
        <dbReference type="ARBA" id="ARBA00029447"/>
    </source>
</evidence>
<comment type="similarity">
    <text evidence="3">Belongs to the methyl-accepting chemotaxis (MCP) protein family.</text>
</comment>
<accession>A0A847SG13</accession>
<dbReference type="AlphaFoldDB" id="A0A847SG13"/>
<dbReference type="PROSITE" id="PS50885">
    <property type="entry name" value="HAMP"/>
    <property type="match status" value="1"/>
</dbReference>